<evidence type="ECO:0000313" key="1">
    <source>
        <dbReference type="EMBL" id="RNA44883.1"/>
    </source>
</evidence>
<comment type="caution">
    <text evidence="1">The sequence shown here is derived from an EMBL/GenBank/DDBJ whole genome shotgun (WGS) entry which is preliminary data.</text>
</comment>
<dbReference type="AlphaFoldDB" id="A0A3M7T9U3"/>
<organism evidence="1 2">
    <name type="scientific">Brachionus plicatilis</name>
    <name type="common">Marine rotifer</name>
    <name type="synonym">Brachionus muelleri</name>
    <dbReference type="NCBI Taxonomy" id="10195"/>
    <lineage>
        <taxon>Eukaryota</taxon>
        <taxon>Metazoa</taxon>
        <taxon>Spiralia</taxon>
        <taxon>Gnathifera</taxon>
        <taxon>Rotifera</taxon>
        <taxon>Eurotatoria</taxon>
        <taxon>Monogononta</taxon>
        <taxon>Pseudotrocha</taxon>
        <taxon>Ploima</taxon>
        <taxon>Brachionidae</taxon>
        <taxon>Brachionus</taxon>
    </lineage>
</organism>
<sequence length="149" mass="17646">MSINSVLHHSSHQEKGRIKNWKINPRESGIFSTLLNAISSSYKLSNSPSLLRRIKSPDFISWINYFIKIYIYIFKKIKINFGSHNISLLGRLTLLYRLNPVRVVKRTLKEPDSKEQKRFLNSYILKIRTKRFLKSLFLCTDFKNLEIKL</sequence>
<proteinExistence type="predicted"/>
<reference evidence="1 2" key="1">
    <citation type="journal article" date="2018" name="Sci. Rep.">
        <title>Genomic signatures of local adaptation to the degree of environmental predictability in rotifers.</title>
        <authorList>
            <person name="Franch-Gras L."/>
            <person name="Hahn C."/>
            <person name="Garcia-Roger E.M."/>
            <person name="Carmona M.J."/>
            <person name="Serra M."/>
            <person name="Gomez A."/>
        </authorList>
    </citation>
    <scope>NUCLEOTIDE SEQUENCE [LARGE SCALE GENOMIC DNA]</scope>
    <source>
        <strain evidence="1">HYR1</strain>
    </source>
</reference>
<evidence type="ECO:0000313" key="2">
    <source>
        <dbReference type="Proteomes" id="UP000276133"/>
    </source>
</evidence>
<dbReference type="EMBL" id="REGN01000046">
    <property type="protein sequence ID" value="RNA44883.1"/>
    <property type="molecule type" value="Genomic_DNA"/>
</dbReference>
<accession>A0A3M7T9U3</accession>
<keyword evidence="2" id="KW-1185">Reference proteome</keyword>
<gene>
    <name evidence="1" type="ORF">BpHYR1_034834</name>
</gene>
<protein>
    <submittedName>
        <fullName evidence="1">Uncharacterized protein</fullName>
    </submittedName>
</protein>
<name>A0A3M7T9U3_BRAPC</name>
<dbReference type="Proteomes" id="UP000276133">
    <property type="component" value="Unassembled WGS sequence"/>
</dbReference>